<gene>
    <name evidence="1" type="ORF">H5410_045938</name>
</gene>
<dbReference type="EMBL" id="JACXVP010000009">
    <property type="protein sequence ID" value="KAG5585504.1"/>
    <property type="molecule type" value="Genomic_DNA"/>
</dbReference>
<protein>
    <submittedName>
        <fullName evidence="1">Uncharacterized protein</fullName>
    </submittedName>
</protein>
<comment type="caution">
    <text evidence="1">The sequence shown here is derived from an EMBL/GenBank/DDBJ whole genome shotgun (WGS) entry which is preliminary data.</text>
</comment>
<name>A0A9J5XF38_SOLCO</name>
<dbReference type="Proteomes" id="UP000824120">
    <property type="component" value="Chromosome 9"/>
</dbReference>
<reference evidence="1 2" key="1">
    <citation type="submission" date="2020-09" db="EMBL/GenBank/DDBJ databases">
        <title>De no assembly of potato wild relative species, Solanum commersonii.</title>
        <authorList>
            <person name="Cho K."/>
        </authorList>
    </citation>
    <scope>NUCLEOTIDE SEQUENCE [LARGE SCALE GENOMIC DNA]</scope>
    <source>
        <strain evidence="1">LZ3.2</strain>
        <tissue evidence="1">Leaf</tissue>
    </source>
</reference>
<evidence type="ECO:0000313" key="1">
    <source>
        <dbReference type="EMBL" id="KAG5585504.1"/>
    </source>
</evidence>
<dbReference type="AlphaFoldDB" id="A0A9J5XF38"/>
<evidence type="ECO:0000313" key="2">
    <source>
        <dbReference type="Proteomes" id="UP000824120"/>
    </source>
</evidence>
<organism evidence="1 2">
    <name type="scientific">Solanum commersonii</name>
    <name type="common">Commerson's wild potato</name>
    <name type="synonym">Commerson's nightshade</name>
    <dbReference type="NCBI Taxonomy" id="4109"/>
    <lineage>
        <taxon>Eukaryota</taxon>
        <taxon>Viridiplantae</taxon>
        <taxon>Streptophyta</taxon>
        <taxon>Embryophyta</taxon>
        <taxon>Tracheophyta</taxon>
        <taxon>Spermatophyta</taxon>
        <taxon>Magnoliopsida</taxon>
        <taxon>eudicotyledons</taxon>
        <taxon>Gunneridae</taxon>
        <taxon>Pentapetalae</taxon>
        <taxon>asterids</taxon>
        <taxon>lamiids</taxon>
        <taxon>Solanales</taxon>
        <taxon>Solanaceae</taxon>
        <taxon>Solanoideae</taxon>
        <taxon>Solaneae</taxon>
        <taxon>Solanum</taxon>
    </lineage>
</organism>
<accession>A0A9J5XF38</accession>
<proteinExistence type="predicted"/>
<sequence length="183" mass="21189">MVQWFLCWSQLQKFYLSLPLLYDDDTLIFCVVERSQVKYLNLTLQLFEALSGLRILISLYNYVKEFYYPVNKVPILEELAEILCCGTTSLPTTSPGLPLGEKYRSTELNTNFILSDGPRSLCLNIMGIEASGTLPFTTNYAHEVEVEGKTWPSKPLVHQAFVGPWKHIRKLWNEFYMNISYKE</sequence>
<keyword evidence="2" id="KW-1185">Reference proteome</keyword>